<comment type="subcellular location">
    <subcellularLocation>
        <location evidence="2">Cytoplasm</location>
    </subcellularLocation>
</comment>
<dbReference type="Gene3D" id="3.40.50.2020">
    <property type="match status" value="1"/>
</dbReference>
<evidence type="ECO:0000256" key="11">
    <source>
        <dbReference type="ARBA" id="ARBA00022741"/>
    </source>
</evidence>
<keyword evidence="6" id="KW-0963">Cytoplasm</keyword>
<sequence>MRLVPLVSFIAIALNYKCDGAGDSEIEEECKIKNCGCITNKHYHEEKKEFEVQKEVDTDHYSVMSSADHKPELSVEIEACLDHSLLKCAASLEKWCNPTSTKPSRKSRLRRRLYGTKLAHFLFGTTTTSADSVIQISDTASFTVSNFVIPHYCRRYVESILIPSGLIRNRIEKIARDVHAMYKDKTIHFLCVLKGGSKFFHDLTELLAEISKHTDCTHVPFTFDFIRVKSYQGTQSSGHVEISGVELEKLCGKEVVLVEDIIDTGKTMAKLIPHLEQYKPASIRVASLLEKRIGIQKPTFKADFVGFSIPNKFVIGYCLDYNDIFRELEHICVINEEGIEQFALKE</sequence>
<dbReference type="Pfam" id="PF00156">
    <property type="entry name" value="Pribosyltran"/>
    <property type="match status" value="1"/>
</dbReference>
<dbReference type="GO" id="GO:0046100">
    <property type="term" value="P:hypoxanthine metabolic process"/>
    <property type="evidence" value="ECO:0007669"/>
    <property type="project" value="TreeGrafter"/>
</dbReference>
<keyword evidence="11" id="KW-0547">Nucleotide-binding</keyword>
<dbReference type="InterPro" id="IPR000836">
    <property type="entry name" value="PRTase_dom"/>
</dbReference>
<organism evidence="15 16">
    <name type="scientific">Albugo candida</name>
    <dbReference type="NCBI Taxonomy" id="65357"/>
    <lineage>
        <taxon>Eukaryota</taxon>
        <taxon>Sar</taxon>
        <taxon>Stramenopiles</taxon>
        <taxon>Oomycota</taxon>
        <taxon>Peronosporomycetes</taxon>
        <taxon>Albuginales</taxon>
        <taxon>Albuginaceae</taxon>
        <taxon>Albugo</taxon>
    </lineage>
</organism>
<evidence type="ECO:0000256" key="6">
    <source>
        <dbReference type="ARBA" id="ARBA00022490"/>
    </source>
</evidence>
<dbReference type="InParanoid" id="A0A024GV84"/>
<feature type="domain" description="Phosphoribosyltransferase" evidence="14">
    <location>
        <begin position="169"/>
        <end position="321"/>
    </location>
</feature>
<dbReference type="GO" id="GO:0032264">
    <property type="term" value="P:IMP salvage"/>
    <property type="evidence" value="ECO:0007669"/>
    <property type="project" value="TreeGrafter"/>
</dbReference>
<dbReference type="EMBL" id="CAIX01001062">
    <property type="protein sequence ID" value="CCI50731.1"/>
    <property type="molecule type" value="Genomic_DNA"/>
</dbReference>
<dbReference type="NCBIfam" id="TIGR01203">
    <property type="entry name" value="HGPRTase"/>
    <property type="match status" value="1"/>
</dbReference>
<accession>A0A024GV84</accession>
<dbReference type="GO" id="GO:0000166">
    <property type="term" value="F:nucleotide binding"/>
    <property type="evidence" value="ECO:0007669"/>
    <property type="project" value="UniProtKB-KW"/>
</dbReference>
<evidence type="ECO:0000256" key="1">
    <source>
        <dbReference type="ARBA" id="ARBA00001946"/>
    </source>
</evidence>
<evidence type="ECO:0000256" key="5">
    <source>
        <dbReference type="ARBA" id="ARBA00011895"/>
    </source>
</evidence>
<dbReference type="GO" id="GO:0000287">
    <property type="term" value="F:magnesium ion binding"/>
    <property type="evidence" value="ECO:0007669"/>
    <property type="project" value="TreeGrafter"/>
</dbReference>
<proteinExistence type="inferred from homology"/>
<evidence type="ECO:0000259" key="14">
    <source>
        <dbReference type="Pfam" id="PF00156"/>
    </source>
</evidence>
<feature type="signal peptide" evidence="13">
    <location>
        <begin position="1"/>
        <end position="20"/>
    </location>
</feature>
<comment type="caution">
    <text evidence="15">The sequence shown here is derived from an EMBL/GenBank/DDBJ whole genome shotgun (WGS) entry which is preliminary data.</text>
</comment>
<protein>
    <recommendedName>
        <fullName evidence="5">hypoxanthine phosphoribosyltransferase</fullName>
        <ecNumber evidence="5">2.4.2.8</ecNumber>
    </recommendedName>
</protein>
<dbReference type="CDD" id="cd06223">
    <property type="entry name" value="PRTases_typeI"/>
    <property type="match status" value="1"/>
</dbReference>
<dbReference type="EC" id="2.4.2.8" evidence="5"/>
<dbReference type="GO" id="GO:0006166">
    <property type="term" value="P:purine ribonucleoside salvage"/>
    <property type="evidence" value="ECO:0007669"/>
    <property type="project" value="UniProtKB-KW"/>
</dbReference>
<gene>
    <name evidence="15" type="ORF">BN9_129470</name>
</gene>
<keyword evidence="8" id="KW-0808">Transferase</keyword>
<dbReference type="Proteomes" id="UP000053237">
    <property type="component" value="Unassembled WGS sequence"/>
</dbReference>
<comment type="pathway">
    <text evidence="3">Purine metabolism; IMP biosynthesis via salvage pathway; IMP from hypoxanthine: step 1/1.</text>
</comment>
<dbReference type="InterPro" id="IPR050408">
    <property type="entry name" value="HGPRT"/>
</dbReference>
<dbReference type="OrthoDB" id="9449045at2759"/>
<dbReference type="InterPro" id="IPR029057">
    <property type="entry name" value="PRTase-like"/>
</dbReference>
<evidence type="ECO:0000256" key="9">
    <source>
        <dbReference type="ARBA" id="ARBA00022723"/>
    </source>
</evidence>
<keyword evidence="16" id="KW-1185">Reference proteome</keyword>
<dbReference type="FunCoup" id="A0A024GV84">
    <property type="interactions" value="19"/>
</dbReference>
<evidence type="ECO:0000256" key="8">
    <source>
        <dbReference type="ARBA" id="ARBA00022679"/>
    </source>
</evidence>
<reference evidence="15 16" key="1">
    <citation type="submission" date="2012-05" db="EMBL/GenBank/DDBJ databases">
        <title>Recombination and specialization in a pathogen metapopulation.</title>
        <authorList>
            <person name="Gardiner A."/>
            <person name="Kemen E."/>
            <person name="Schultz-Larsen T."/>
            <person name="MacLean D."/>
            <person name="Van Oosterhout C."/>
            <person name="Jones J.D.G."/>
        </authorList>
    </citation>
    <scope>NUCLEOTIDE SEQUENCE [LARGE SCALE GENOMIC DNA]</scope>
    <source>
        <strain evidence="15 16">Ac Nc2</strain>
    </source>
</reference>
<evidence type="ECO:0000256" key="12">
    <source>
        <dbReference type="ARBA" id="ARBA00022842"/>
    </source>
</evidence>
<evidence type="ECO:0000256" key="7">
    <source>
        <dbReference type="ARBA" id="ARBA00022676"/>
    </source>
</evidence>
<keyword evidence="12" id="KW-0460">Magnesium</keyword>
<keyword evidence="10" id="KW-0660">Purine salvage</keyword>
<evidence type="ECO:0000313" key="16">
    <source>
        <dbReference type="Proteomes" id="UP000053237"/>
    </source>
</evidence>
<dbReference type="STRING" id="65357.A0A024GV84"/>
<feature type="chain" id="PRO_5001529774" description="hypoxanthine phosphoribosyltransferase" evidence="13">
    <location>
        <begin position="21"/>
        <end position="346"/>
    </location>
</feature>
<evidence type="ECO:0000256" key="10">
    <source>
        <dbReference type="ARBA" id="ARBA00022726"/>
    </source>
</evidence>
<name>A0A024GV84_9STRA</name>
<dbReference type="GO" id="GO:0006178">
    <property type="term" value="P:guanine salvage"/>
    <property type="evidence" value="ECO:0007669"/>
    <property type="project" value="TreeGrafter"/>
</dbReference>
<keyword evidence="9" id="KW-0479">Metal-binding</keyword>
<evidence type="ECO:0000313" key="15">
    <source>
        <dbReference type="EMBL" id="CCI50731.1"/>
    </source>
</evidence>
<keyword evidence="7" id="KW-0328">Glycosyltransferase</keyword>
<dbReference type="GO" id="GO:0032263">
    <property type="term" value="P:GMP salvage"/>
    <property type="evidence" value="ECO:0007669"/>
    <property type="project" value="TreeGrafter"/>
</dbReference>
<dbReference type="PANTHER" id="PTHR43340">
    <property type="entry name" value="HYPOXANTHINE-GUANINE PHOSPHORIBOSYLTRANSFERASE"/>
    <property type="match status" value="1"/>
</dbReference>
<dbReference type="GO" id="GO:0004422">
    <property type="term" value="F:hypoxanthine phosphoribosyltransferase activity"/>
    <property type="evidence" value="ECO:0007669"/>
    <property type="project" value="InterPro"/>
</dbReference>
<evidence type="ECO:0000256" key="13">
    <source>
        <dbReference type="SAM" id="SignalP"/>
    </source>
</evidence>
<dbReference type="GO" id="GO:0005829">
    <property type="term" value="C:cytosol"/>
    <property type="evidence" value="ECO:0007669"/>
    <property type="project" value="TreeGrafter"/>
</dbReference>
<comment type="similarity">
    <text evidence="4">Belongs to the purine/pyrimidine phosphoribosyltransferase family.</text>
</comment>
<evidence type="ECO:0000256" key="3">
    <source>
        <dbReference type="ARBA" id="ARBA00004669"/>
    </source>
</evidence>
<dbReference type="FunFam" id="3.40.50.2020:FF:000053">
    <property type="entry name" value="Hypoxanthine phosphoribosyltransferase"/>
    <property type="match status" value="1"/>
</dbReference>
<dbReference type="SUPFAM" id="SSF53271">
    <property type="entry name" value="PRTase-like"/>
    <property type="match status" value="1"/>
</dbReference>
<dbReference type="AlphaFoldDB" id="A0A024GV84"/>
<dbReference type="PANTHER" id="PTHR43340:SF1">
    <property type="entry name" value="HYPOXANTHINE PHOSPHORIBOSYLTRANSFERASE"/>
    <property type="match status" value="1"/>
</dbReference>
<evidence type="ECO:0000256" key="2">
    <source>
        <dbReference type="ARBA" id="ARBA00004496"/>
    </source>
</evidence>
<evidence type="ECO:0000256" key="4">
    <source>
        <dbReference type="ARBA" id="ARBA00008391"/>
    </source>
</evidence>
<keyword evidence="13" id="KW-0732">Signal</keyword>
<dbReference type="InterPro" id="IPR005904">
    <property type="entry name" value="Hxn_phspho_trans"/>
</dbReference>
<comment type="cofactor">
    <cofactor evidence="1">
        <name>Mg(2+)</name>
        <dbReference type="ChEBI" id="CHEBI:18420"/>
    </cofactor>
</comment>